<gene>
    <name evidence="1" type="ORF">A3Q56_08312</name>
</gene>
<organism evidence="1 2">
    <name type="scientific">Intoshia linei</name>
    <dbReference type="NCBI Taxonomy" id="1819745"/>
    <lineage>
        <taxon>Eukaryota</taxon>
        <taxon>Metazoa</taxon>
        <taxon>Spiralia</taxon>
        <taxon>Lophotrochozoa</taxon>
        <taxon>Mesozoa</taxon>
        <taxon>Orthonectida</taxon>
        <taxon>Rhopaluridae</taxon>
        <taxon>Intoshia</taxon>
    </lineage>
</organism>
<comment type="caution">
    <text evidence="1">The sequence shown here is derived from an EMBL/GenBank/DDBJ whole genome shotgun (WGS) entry which is preliminary data.</text>
</comment>
<feature type="non-terminal residue" evidence="1">
    <location>
        <position position="77"/>
    </location>
</feature>
<reference evidence="1 2" key="1">
    <citation type="submission" date="2016-04" db="EMBL/GenBank/DDBJ databases">
        <title>The genome of Intoshia linei affirms orthonectids as highly simplified spiralians.</title>
        <authorList>
            <person name="Mikhailov K.V."/>
            <person name="Slusarev G.S."/>
            <person name="Nikitin M.A."/>
            <person name="Logacheva M.D."/>
            <person name="Penin A."/>
            <person name="Aleoshin V."/>
            <person name="Panchin Y.V."/>
        </authorList>
    </citation>
    <scope>NUCLEOTIDE SEQUENCE [LARGE SCALE GENOMIC DNA]</scope>
    <source>
        <strain evidence="1">Intl2013</strain>
        <tissue evidence="1">Whole animal</tissue>
    </source>
</reference>
<keyword evidence="2" id="KW-1185">Reference proteome</keyword>
<evidence type="ECO:0000313" key="1">
    <source>
        <dbReference type="EMBL" id="OAF63984.1"/>
    </source>
</evidence>
<sequence>MFHATLIRTCVFLCIKRVNIYNFLILLNYFKFMSQDLELFEKAFNVFRDNKDELIDIPCISRVMELLETTATEAEVQ</sequence>
<dbReference type="InterPro" id="IPR011992">
    <property type="entry name" value="EF-hand-dom_pair"/>
</dbReference>
<protein>
    <recommendedName>
        <fullName evidence="3">EF-hand domain-containing protein</fullName>
    </recommendedName>
</protein>
<name>A0A177ARW7_9BILA</name>
<dbReference type="EMBL" id="LWCA01002270">
    <property type="protein sequence ID" value="OAF63984.1"/>
    <property type="molecule type" value="Genomic_DNA"/>
</dbReference>
<dbReference type="SUPFAM" id="SSF47473">
    <property type="entry name" value="EF-hand"/>
    <property type="match status" value="1"/>
</dbReference>
<dbReference type="Proteomes" id="UP000078046">
    <property type="component" value="Unassembled WGS sequence"/>
</dbReference>
<evidence type="ECO:0008006" key="3">
    <source>
        <dbReference type="Google" id="ProtNLM"/>
    </source>
</evidence>
<proteinExistence type="predicted"/>
<dbReference type="AlphaFoldDB" id="A0A177ARW7"/>
<evidence type="ECO:0000313" key="2">
    <source>
        <dbReference type="Proteomes" id="UP000078046"/>
    </source>
</evidence>
<accession>A0A177ARW7</accession>